<sequence>MKTLHTNYVLKGLAVMLISFVLFSCEKDDINFPEEPNNEQVLQKTDERPDQGSYCVNYDRGCADDLIDDGCNFTSGNGRDMPNQYLMVDMLNDCRRETLPNNCSWVGNTTVTTTIEVDLNNCCYPFYALNSRLDSWKAQAQAAKPNSSYLITNYQRIGGYMVTSYGPYRMKIRVTYRKKICALTPIRYIKK</sequence>
<dbReference type="Proteomes" id="UP000292262">
    <property type="component" value="Unassembled WGS sequence"/>
</dbReference>
<organism evidence="2 3">
    <name type="scientific">Aquimarina brevivitae</name>
    <dbReference type="NCBI Taxonomy" id="323412"/>
    <lineage>
        <taxon>Bacteria</taxon>
        <taxon>Pseudomonadati</taxon>
        <taxon>Bacteroidota</taxon>
        <taxon>Flavobacteriia</taxon>
        <taxon>Flavobacteriales</taxon>
        <taxon>Flavobacteriaceae</taxon>
        <taxon>Aquimarina</taxon>
    </lineage>
</organism>
<feature type="chain" id="PRO_5020842708" description="Lipoprotein" evidence="1">
    <location>
        <begin position="25"/>
        <end position="191"/>
    </location>
</feature>
<evidence type="ECO:0000256" key="1">
    <source>
        <dbReference type="SAM" id="SignalP"/>
    </source>
</evidence>
<reference evidence="2 3" key="1">
    <citation type="submission" date="2019-02" db="EMBL/GenBank/DDBJ databases">
        <title>Genomic Encyclopedia of Type Strains, Phase IV (KMG-IV): sequencing the most valuable type-strain genomes for metagenomic binning, comparative biology and taxonomic classification.</title>
        <authorList>
            <person name="Goeker M."/>
        </authorList>
    </citation>
    <scope>NUCLEOTIDE SEQUENCE [LARGE SCALE GENOMIC DNA]</scope>
    <source>
        <strain evidence="2 3">DSM 17196</strain>
    </source>
</reference>
<evidence type="ECO:0000313" key="3">
    <source>
        <dbReference type="Proteomes" id="UP000292262"/>
    </source>
</evidence>
<evidence type="ECO:0000313" key="2">
    <source>
        <dbReference type="EMBL" id="RZS93629.1"/>
    </source>
</evidence>
<keyword evidence="1" id="KW-0732">Signal</keyword>
<comment type="caution">
    <text evidence="2">The sequence shown here is derived from an EMBL/GenBank/DDBJ whole genome shotgun (WGS) entry which is preliminary data.</text>
</comment>
<name>A0A4V2F5Q4_9FLAO</name>
<dbReference type="EMBL" id="SGXE01000002">
    <property type="protein sequence ID" value="RZS93629.1"/>
    <property type="molecule type" value="Genomic_DNA"/>
</dbReference>
<keyword evidence="3" id="KW-1185">Reference proteome</keyword>
<evidence type="ECO:0008006" key="4">
    <source>
        <dbReference type="Google" id="ProtNLM"/>
    </source>
</evidence>
<protein>
    <recommendedName>
        <fullName evidence="4">Lipoprotein</fullName>
    </recommendedName>
</protein>
<proteinExistence type="predicted"/>
<gene>
    <name evidence="2" type="ORF">EV197_2209</name>
</gene>
<feature type="signal peptide" evidence="1">
    <location>
        <begin position="1"/>
        <end position="24"/>
    </location>
</feature>
<dbReference type="RefSeq" id="WP_165389045.1">
    <property type="nucleotide sequence ID" value="NZ_SGXE01000002.1"/>
</dbReference>
<dbReference type="PROSITE" id="PS51257">
    <property type="entry name" value="PROKAR_LIPOPROTEIN"/>
    <property type="match status" value="1"/>
</dbReference>
<dbReference type="AlphaFoldDB" id="A0A4V2F5Q4"/>
<accession>A0A4V2F5Q4</accession>